<evidence type="ECO:0000256" key="3">
    <source>
        <dbReference type="ARBA" id="ARBA00022723"/>
    </source>
</evidence>
<comment type="caution">
    <text evidence="11">The sequence shown here is derived from an EMBL/GenBank/DDBJ whole genome shotgun (WGS) entry which is preliminary data.</text>
</comment>
<dbReference type="Pfam" id="PF01018">
    <property type="entry name" value="GTP1_OBG"/>
    <property type="match status" value="1"/>
</dbReference>
<dbReference type="InterPro" id="IPR045086">
    <property type="entry name" value="OBG_GTPase"/>
</dbReference>
<evidence type="ECO:0000256" key="1">
    <source>
        <dbReference type="ARBA" id="ARBA00007699"/>
    </source>
</evidence>
<evidence type="ECO:0000256" key="7">
    <source>
        <dbReference type="ARBA" id="ARBA00023134"/>
    </source>
</evidence>
<evidence type="ECO:0000313" key="11">
    <source>
        <dbReference type="EMBL" id="HDD45456.1"/>
    </source>
</evidence>
<protein>
    <recommendedName>
        <fullName evidence="8">GTPase Obg</fullName>
        <ecNumber evidence="8">3.6.5.-</ecNumber>
    </recommendedName>
    <alternativeName>
        <fullName evidence="8">GTP-binding protein Obg</fullName>
    </alternativeName>
</protein>
<feature type="binding site" evidence="8">
    <location>
        <begin position="312"/>
        <end position="314"/>
    </location>
    <ligand>
        <name>GTP</name>
        <dbReference type="ChEBI" id="CHEBI:37565"/>
    </ligand>
</feature>
<dbReference type="FunFam" id="2.70.210.12:FF:000001">
    <property type="entry name" value="GTPase Obg"/>
    <property type="match status" value="1"/>
</dbReference>
<dbReference type="PANTHER" id="PTHR11702">
    <property type="entry name" value="DEVELOPMENTALLY REGULATED GTP-BINDING PROTEIN-RELATED"/>
    <property type="match status" value="1"/>
</dbReference>
<dbReference type="InterPro" id="IPR031167">
    <property type="entry name" value="G_OBG"/>
</dbReference>
<dbReference type="PROSITE" id="PS51883">
    <property type="entry name" value="OBG"/>
    <property type="match status" value="1"/>
</dbReference>
<keyword evidence="4 8" id="KW-0547">Nucleotide-binding</keyword>
<comment type="similarity">
    <text evidence="1 8">Belongs to the TRAFAC class OBG-HflX-like GTPase superfamily. OBG GTPase family.</text>
</comment>
<dbReference type="Gene3D" id="3.40.50.300">
    <property type="entry name" value="P-loop containing nucleotide triphosphate hydrolases"/>
    <property type="match status" value="1"/>
</dbReference>
<keyword evidence="6 8" id="KW-0460">Magnesium</keyword>
<evidence type="ECO:0000256" key="5">
    <source>
        <dbReference type="ARBA" id="ARBA00022801"/>
    </source>
</evidence>
<name>A0A7C0U4C0_DESA2</name>
<dbReference type="InterPro" id="IPR014100">
    <property type="entry name" value="GTP-bd_Obg/CgtA"/>
</dbReference>
<dbReference type="Proteomes" id="UP000886289">
    <property type="component" value="Unassembled WGS sequence"/>
</dbReference>
<dbReference type="GO" id="GO:0005737">
    <property type="term" value="C:cytoplasm"/>
    <property type="evidence" value="ECO:0007669"/>
    <property type="project" value="UniProtKB-SubCell"/>
</dbReference>
<evidence type="ECO:0000256" key="4">
    <source>
        <dbReference type="ARBA" id="ARBA00022741"/>
    </source>
</evidence>
<dbReference type="GO" id="GO:0005525">
    <property type="term" value="F:GTP binding"/>
    <property type="evidence" value="ECO:0007669"/>
    <property type="project" value="UniProtKB-UniRule"/>
</dbReference>
<dbReference type="NCBIfam" id="NF008956">
    <property type="entry name" value="PRK12299.1"/>
    <property type="match status" value="1"/>
</dbReference>
<dbReference type="NCBIfam" id="NF008955">
    <property type="entry name" value="PRK12297.1"/>
    <property type="match status" value="1"/>
</dbReference>
<dbReference type="InterPro" id="IPR006169">
    <property type="entry name" value="GTP1_OBG_dom"/>
</dbReference>
<dbReference type="InterPro" id="IPR006073">
    <property type="entry name" value="GTP-bd"/>
</dbReference>
<dbReference type="NCBIfam" id="TIGR02729">
    <property type="entry name" value="Obg_CgtA"/>
    <property type="match status" value="1"/>
</dbReference>
<feature type="binding site" evidence="8">
    <location>
        <begin position="213"/>
        <end position="216"/>
    </location>
    <ligand>
        <name>GTP</name>
        <dbReference type="ChEBI" id="CHEBI:37565"/>
    </ligand>
</feature>
<feature type="binding site" evidence="8">
    <location>
        <begin position="191"/>
        <end position="195"/>
    </location>
    <ligand>
        <name>GTP</name>
        <dbReference type="ChEBI" id="CHEBI:37565"/>
    </ligand>
</feature>
<keyword evidence="2 8" id="KW-0963">Cytoplasm</keyword>
<dbReference type="PIRSF" id="PIRSF002401">
    <property type="entry name" value="GTP_bd_Obg/CgtA"/>
    <property type="match status" value="1"/>
</dbReference>
<gene>
    <name evidence="11" type="primary">obgE</name>
    <name evidence="8" type="synonym">obg</name>
    <name evidence="11" type="ORF">ENG63_11480</name>
</gene>
<dbReference type="PANTHER" id="PTHR11702:SF31">
    <property type="entry name" value="MITOCHONDRIAL RIBOSOME-ASSOCIATED GTPASE 2"/>
    <property type="match status" value="1"/>
</dbReference>
<evidence type="ECO:0000256" key="2">
    <source>
        <dbReference type="ARBA" id="ARBA00022490"/>
    </source>
</evidence>
<feature type="domain" description="OBG-type G" evidence="9">
    <location>
        <begin position="160"/>
        <end position="331"/>
    </location>
</feature>
<evidence type="ECO:0000259" key="10">
    <source>
        <dbReference type="PROSITE" id="PS51883"/>
    </source>
</evidence>
<dbReference type="GO" id="GO:0000287">
    <property type="term" value="F:magnesium ion binding"/>
    <property type="evidence" value="ECO:0007669"/>
    <property type="project" value="InterPro"/>
</dbReference>
<dbReference type="CDD" id="cd01898">
    <property type="entry name" value="Obg"/>
    <property type="match status" value="1"/>
</dbReference>
<evidence type="ECO:0000259" key="9">
    <source>
        <dbReference type="PROSITE" id="PS51710"/>
    </source>
</evidence>
<comment type="subunit">
    <text evidence="8">Monomer.</text>
</comment>
<dbReference type="GO" id="GO:0042254">
    <property type="term" value="P:ribosome biogenesis"/>
    <property type="evidence" value="ECO:0007669"/>
    <property type="project" value="UniProtKB-UniRule"/>
</dbReference>
<dbReference type="InterPro" id="IPR027417">
    <property type="entry name" value="P-loop_NTPase"/>
</dbReference>
<sequence>MRFVDEAKIYVKAGDGGRGCVSFRREKYVPRGGPDGGDGGRGGHVILRANPHIHTLLDFQYRQHFRAKNGQHGRGKRQKGKDGEDLIIEVPVGTVVWDAETGKMLADLVEAGQKVIVAKGGKGGLGNWHFATPTRQAPRFAQPGEKGEERWLLLELKLVADVGLVGEPNVGKSSLVAALSAARPKIADYPFTTLAPQLGVVTVADYPPFVIAEVPGLLEGAHAGIGLGIRFLRHIERNVMIAYVLDASRVEIENPLASLKKIKNEISAYNISLLEKEQVVIVNKIDLPEAKKILPFLKEALKKEKLTYWCVSALFKKGIEELKEGLAKKVYAIKGRDNQFKEIFM</sequence>
<accession>A0A7C0U4C0</accession>
<evidence type="ECO:0000256" key="8">
    <source>
        <dbReference type="HAMAP-Rule" id="MF_01454"/>
    </source>
</evidence>
<dbReference type="AlphaFoldDB" id="A0A7C0U4C0"/>
<dbReference type="Pfam" id="PF01926">
    <property type="entry name" value="MMR_HSR1"/>
    <property type="match status" value="1"/>
</dbReference>
<feature type="binding site" evidence="8">
    <location>
        <position position="173"/>
    </location>
    <ligand>
        <name>Mg(2+)</name>
        <dbReference type="ChEBI" id="CHEBI:18420"/>
    </ligand>
</feature>
<dbReference type="SUPFAM" id="SSF52540">
    <property type="entry name" value="P-loop containing nucleoside triphosphate hydrolases"/>
    <property type="match status" value="1"/>
</dbReference>
<dbReference type="EC" id="3.6.5.-" evidence="8"/>
<dbReference type="PROSITE" id="PS51710">
    <property type="entry name" value="G_OBG"/>
    <property type="match status" value="1"/>
</dbReference>
<comment type="cofactor">
    <cofactor evidence="8">
        <name>Mg(2+)</name>
        <dbReference type="ChEBI" id="CHEBI:18420"/>
    </cofactor>
</comment>
<dbReference type="EMBL" id="DRBS01000427">
    <property type="protein sequence ID" value="HDD45456.1"/>
    <property type="molecule type" value="Genomic_DNA"/>
</dbReference>
<keyword evidence="5 8" id="KW-0378">Hydrolase</keyword>
<keyword evidence="3 8" id="KW-0479">Metal-binding</keyword>
<dbReference type="GO" id="GO:0003924">
    <property type="term" value="F:GTPase activity"/>
    <property type="evidence" value="ECO:0007669"/>
    <property type="project" value="UniProtKB-UniRule"/>
</dbReference>
<comment type="function">
    <text evidence="8">An essential GTPase which binds GTP, GDP and possibly (p)ppGpp with moderate affinity, with high nucleotide exchange rates and a fairly low GTP hydrolysis rate. Plays a role in control of the cell cycle, stress response, ribosome biogenesis and in those bacteria that undergo differentiation, in morphogenesis control.</text>
</comment>
<proteinExistence type="inferred from homology"/>
<feature type="domain" description="Obg" evidence="10">
    <location>
        <begin position="1"/>
        <end position="159"/>
    </location>
</feature>
<dbReference type="NCBIfam" id="NF008954">
    <property type="entry name" value="PRK12296.1"/>
    <property type="match status" value="1"/>
</dbReference>
<dbReference type="Gene3D" id="2.70.210.12">
    <property type="entry name" value="GTP1/OBG domain"/>
    <property type="match status" value="1"/>
</dbReference>
<dbReference type="SUPFAM" id="SSF82051">
    <property type="entry name" value="Obg GTP-binding protein N-terminal domain"/>
    <property type="match status" value="1"/>
</dbReference>
<evidence type="ECO:0000256" key="6">
    <source>
        <dbReference type="ARBA" id="ARBA00022842"/>
    </source>
</evidence>
<feature type="binding site" evidence="8">
    <location>
        <begin position="283"/>
        <end position="286"/>
    </location>
    <ligand>
        <name>GTP</name>
        <dbReference type="ChEBI" id="CHEBI:37565"/>
    </ligand>
</feature>
<comment type="subcellular location">
    <subcellularLocation>
        <location evidence="8">Cytoplasm</location>
    </subcellularLocation>
</comment>
<reference evidence="11" key="1">
    <citation type="journal article" date="2020" name="mSystems">
        <title>Genome- and Community-Level Interaction Insights into Carbon Utilization and Element Cycling Functions of Hydrothermarchaeota in Hydrothermal Sediment.</title>
        <authorList>
            <person name="Zhou Z."/>
            <person name="Liu Y."/>
            <person name="Xu W."/>
            <person name="Pan J."/>
            <person name="Luo Z.H."/>
            <person name="Li M."/>
        </authorList>
    </citation>
    <scope>NUCLEOTIDE SEQUENCE [LARGE SCALE GENOMIC DNA]</scope>
    <source>
        <strain evidence="11">HyVt-233</strain>
    </source>
</reference>
<dbReference type="InterPro" id="IPR036726">
    <property type="entry name" value="GTP1_OBG_dom_sf"/>
</dbReference>
<feature type="binding site" evidence="8">
    <location>
        <position position="193"/>
    </location>
    <ligand>
        <name>Mg(2+)</name>
        <dbReference type="ChEBI" id="CHEBI:18420"/>
    </ligand>
</feature>
<comment type="caution">
    <text evidence="8">Lacks conserved residue(s) required for the propagation of feature annotation.</text>
</comment>
<dbReference type="GO" id="GO:0043022">
    <property type="term" value="F:ribosome binding"/>
    <property type="evidence" value="ECO:0007669"/>
    <property type="project" value="UniProtKB-ARBA"/>
</dbReference>
<dbReference type="PRINTS" id="PR00326">
    <property type="entry name" value="GTP1OBG"/>
</dbReference>
<keyword evidence="7 8" id="KW-0342">GTP-binding</keyword>
<dbReference type="HAMAP" id="MF_01454">
    <property type="entry name" value="GTPase_Obg"/>
    <property type="match status" value="1"/>
</dbReference>
<organism evidence="11">
    <name type="scientific">Desulfofervidus auxilii</name>
    <dbReference type="NCBI Taxonomy" id="1621989"/>
    <lineage>
        <taxon>Bacteria</taxon>
        <taxon>Pseudomonadati</taxon>
        <taxon>Thermodesulfobacteriota</taxon>
        <taxon>Candidatus Desulfofervidia</taxon>
        <taxon>Candidatus Desulfofervidales</taxon>
        <taxon>Candidatus Desulfofervidaceae</taxon>
        <taxon>Candidatus Desulfofervidus</taxon>
    </lineage>
</organism>